<comment type="catalytic activity">
    <reaction evidence="12">
        <text>ssDNA + n NTP = ssDNA/pppN(pN)n-1 hybrid + (n-1) diphosphate.</text>
        <dbReference type="EC" id="2.7.7.101"/>
    </reaction>
</comment>
<dbReference type="Gene3D" id="3.90.980.10">
    <property type="entry name" value="DNA primase, catalytic core, N-terminal domain"/>
    <property type="match status" value="1"/>
</dbReference>
<comment type="similarity">
    <text evidence="12 13">Belongs to the DnaG primase family.</text>
</comment>
<sequence>MWVTWRIILTNVHSKKKFYFKLFLILFSRHWLIILSFSILQSMTLFTQESLDRLKEKVDLVDIIAAHVPMKQRGVSWKGLCPFHSEKTPSFTVQKGAQHYHCFGCGAHGDAIEFLKSHLSMSFQEAVEMLADRNGVILQTEEGGDDSKRFIKKDVLSALDEASAFFHAFLLHTDEGQRALAYLYERGMDLDFIIRFQVGIAPLQRGVFISFMLAKKFSIEILTAAGLIKNSGRDNIPFFINRITFPIQNSMGRVIGFSARVYGKGKEFGPKYMNTSETVVFRKSEVLFGMSFCKRRIVKEKKVVLVEGQIDALRLIQEGLNICVATQGTAFAKEHLALLLKLGVEQVYLAFDGDEAGQKAAVGVGDMFQYEGVEVKVLPFSEAEDPDQVLLSQGIEAFVKKMESSKDYLYFLVDYYRRDVDMSSPSQKNRMIQKIVSKVRRWQHPLLVHETLRKLARVTRVPEKLVGAKPKTIEKDFIVKTSMRLSQKNESKEEVLEIDLLRWILLMPEGDKEVLDSIFNSIEEDYFFSKNCQTLFKKIKARYENSESIDLLSLSIFFTRLEEKVFFTKIMEKKINTERAYDGAFETVKKMREKYFYFEKEKIHEAMKEEGLDQEKVLNLAQRYDALTRQFTNFDWEKQKTDQE</sequence>
<protein>
    <recommendedName>
        <fullName evidence="12 13">DNA primase</fullName>
        <ecNumber evidence="12">2.7.7.101</ecNumber>
    </recommendedName>
</protein>
<dbReference type="PIRSF" id="PIRSF002811">
    <property type="entry name" value="DnaG"/>
    <property type="match status" value="1"/>
</dbReference>
<dbReference type="GO" id="GO:0008270">
    <property type="term" value="F:zinc ion binding"/>
    <property type="evidence" value="ECO:0007669"/>
    <property type="project" value="UniProtKB-UniRule"/>
</dbReference>
<evidence type="ECO:0000256" key="10">
    <source>
        <dbReference type="ARBA" id="ARBA00023125"/>
    </source>
</evidence>
<dbReference type="InterPro" id="IPR034151">
    <property type="entry name" value="TOPRIM_DnaG_bac"/>
</dbReference>
<dbReference type="GO" id="GO:0003678">
    <property type="term" value="F:DNA helicase activity"/>
    <property type="evidence" value="ECO:0007669"/>
    <property type="project" value="InterPro"/>
</dbReference>
<feature type="transmembrane region" description="Helical" evidence="15">
    <location>
        <begin position="20"/>
        <end position="40"/>
    </location>
</feature>
<dbReference type="InterPro" id="IPR006171">
    <property type="entry name" value="TOPRIM_dom"/>
</dbReference>
<evidence type="ECO:0000313" key="18">
    <source>
        <dbReference type="Proteomes" id="UP000218775"/>
    </source>
</evidence>
<accession>A0A2A4X7C6</accession>
<comment type="cofactor">
    <cofactor evidence="12 13 14">
        <name>Zn(2+)</name>
        <dbReference type="ChEBI" id="CHEBI:29105"/>
    </cofactor>
    <text evidence="12 13 14">Binds 1 zinc ion per monomer.</text>
</comment>
<dbReference type="GO" id="GO:0005524">
    <property type="term" value="F:ATP binding"/>
    <property type="evidence" value="ECO:0007669"/>
    <property type="project" value="InterPro"/>
</dbReference>
<dbReference type="Gene3D" id="3.90.580.10">
    <property type="entry name" value="Zinc finger, CHC2-type domain"/>
    <property type="match status" value="1"/>
</dbReference>
<dbReference type="GO" id="GO:0000428">
    <property type="term" value="C:DNA-directed RNA polymerase complex"/>
    <property type="evidence" value="ECO:0007669"/>
    <property type="project" value="UniProtKB-KW"/>
</dbReference>
<keyword evidence="15" id="KW-1133">Transmembrane helix</keyword>
<evidence type="ECO:0000256" key="11">
    <source>
        <dbReference type="ARBA" id="ARBA00023163"/>
    </source>
</evidence>
<dbReference type="HAMAP" id="MF_00974">
    <property type="entry name" value="DNA_primase_DnaG"/>
    <property type="match status" value="1"/>
</dbReference>
<reference evidence="18" key="1">
    <citation type="submission" date="2017-08" db="EMBL/GenBank/DDBJ databases">
        <title>A dynamic microbial community with high functional redundancy inhabits the cold, oxic subseafloor aquifer.</title>
        <authorList>
            <person name="Tully B.J."/>
            <person name="Wheat C.G."/>
            <person name="Glazer B.T."/>
            <person name="Huber J.A."/>
        </authorList>
    </citation>
    <scope>NUCLEOTIDE SEQUENCE [LARGE SCALE GENOMIC DNA]</scope>
</reference>
<evidence type="ECO:0000313" key="17">
    <source>
        <dbReference type="EMBL" id="PCI77955.1"/>
    </source>
</evidence>
<dbReference type="GO" id="GO:1990077">
    <property type="term" value="C:primosome complex"/>
    <property type="evidence" value="ECO:0007669"/>
    <property type="project" value="UniProtKB-KW"/>
</dbReference>
<dbReference type="NCBIfam" id="TIGR01391">
    <property type="entry name" value="dnaG"/>
    <property type="match status" value="1"/>
</dbReference>
<dbReference type="InterPro" id="IPR036185">
    <property type="entry name" value="DNA_heli_DnaB-like_N_sf"/>
</dbReference>
<comment type="caution">
    <text evidence="17">The sequence shown here is derived from an EMBL/GenBank/DDBJ whole genome shotgun (WGS) entry which is preliminary data.</text>
</comment>
<evidence type="ECO:0000256" key="5">
    <source>
        <dbReference type="ARBA" id="ARBA00022705"/>
    </source>
</evidence>
<dbReference type="EMBL" id="NVUK01000010">
    <property type="protein sequence ID" value="PCI77955.1"/>
    <property type="molecule type" value="Genomic_DNA"/>
</dbReference>
<dbReference type="SUPFAM" id="SSF56731">
    <property type="entry name" value="DNA primase core"/>
    <property type="match status" value="1"/>
</dbReference>
<dbReference type="EC" id="2.7.7.101" evidence="12"/>
<dbReference type="PANTHER" id="PTHR30313">
    <property type="entry name" value="DNA PRIMASE"/>
    <property type="match status" value="1"/>
</dbReference>
<name>A0A2A4X7C6_UNCAE</name>
<dbReference type="Pfam" id="PF10410">
    <property type="entry name" value="DnaB_bind"/>
    <property type="match status" value="1"/>
</dbReference>
<dbReference type="InterPro" id="IPR036977">
    <property type="entry name" value="DNA_primase_Znf_CHC2"/>
</dbReference>
<evidence type="ECO:0000256" key="13">
    <source>
        <dbReference type="PIRNR" id="PIRNR002811"/>
    </source>
</evidence>
<dbReference type="Proteomes" id="UP000218775">
    <property type="component" value="Unassembled WGS sequence"/>
</dbReference>
<keyword evidence="2 12" id="KW-0639">Primosome</keyword>
<evidence type="ECO:0000256" key="3">
    <source>
        <dbReference type="ARBA" id="ARBA00022679"/>
    </source>
</evidence>
<dbReference type="Gene3D" id="3.40.1360.10">
    <property type="match status" value="1"/>
</dbReference>
<comment type="domain">
    <text evidence="12">Contains an N-terminal zinc-binding domain, a central core domain that contains the primase activity, and a C-terminal DnaB-binding domain.</text>
</comment>
<evidence type="ECO:0000256" key="6">
    <source>
        <dbReference type="ARBA" id="ARBA00022723"/>
    </source>
</evidence>
<keyword evidence="15" id="KW-0812">Transmembrane</keyword>
<dbReference type="InterPro" id="IPR006295">
    <property type="entry name" value="DNA_primase_DnaG"/>
</dbReference>
<keyword evidence="11 12" id="KW-0804">Transcription</keyword>
<gene>
    <name evidence="12 17" type="primary">dnaG</name>
    <name evidence="17" type="ORF">COB21_02000</name>
</gene>
<dbReference type="SUPFAM" id="SSF48024">
    <property type="entry name" value="N-terminal domain of DnaB helicase"/>
    <property type="match status" value="1"/>
</dbReference>
<evidence type="ECO:0000256" key="1">
    <source>
        <dbReference type="ARBA" id="ARBA00022478"/>
    </source>
</evidence>
<dbReference type="GO" id="GO:0005737">
    <property type="term" value="C:cytoplasm"/>
    <property type="evidence" value="ECO:0007669"/>
    <property type="project" value="TreeGrafter"/>
</dbReference>
<dbReference type="GO" id="GO:0003677">
    <property type="term" value="F:DNA binding"/>
    <property type="evidence" value="ECO:0007669"/>
    <property type="project" value="UniProtKB-KW"/>
</dbReference>
<feature type="zinc finger region" description="CHC2-type" evidence="12 14">
    <location>
        <begin position="81"/>
        <end position="105"/>
    </location>
</feature>
<keyword evidence="8 12" id="KW-0862">Zinc</keyword>
<dbReference type="InterPro" id="IPR002694">
    <property type="entry name" value="Znf_CHC2"/>
</dbReference>
<dbReference type="FunFam" id="3.90.580.10:FF:000001">
    <property type="entry name" value="DNA primase"/>
    <property type="match status" value="1"/>
</dbReference>
<evidence type="ECO:0000256" key="2">
    <source>
        <dbReference type="ARBA" id="ARBA00022515"/>
    </source>
</evidence>
<dbReference type="PROSITE" id="PS50880">
    <property type="entry name" value="TOPRIM"/>
    <property type="match status" value="1"/>
</dbReference>
<evidence type="ECO:0000259" key="16">
    <source>
        <dbReference type="PROSITE" id="PS50880"/>
    </source>
</evidence>
<keyword evidence="10 12" id="KW-0238">DNA-binding</keyword>
<keyword evidence="15" id="KW-0472">Membrane</keyword>
<organism evidence="17 18">
    <name type="scientific">Aerophobetes bacterium</name>
    <dbReference type="NCBI Taxonomy" id="2030807"/>
    <lineage>
        <taxon>Bacteria</taxon>
        <taxon>Candidatus Aerophobota</taxon>
    </lineage>
</organism>
<dbReference type="Pfam" id="PF08275">
    <property type="entry name" value="DNAG_N"/>
    <property type="match status" value="1"/>
</dbReference>
<dbReference type="AlphaFoldDB" id="A0A2A4X7C6"/>
<evidence type="ECO:0000256" key="7">
    <source>
        <dbReference type="ARBA" id="ARBA00022771"/>
    </source>
</evidence>
<dbReference type="GO" id="GO:0003899">
    <property type="term" value="F:DNA-directed RNA polymerase activity"/>
    <property type="evidence" value="ECO:0007669"/>
    <property type="project" value="UniProtKB-UniRule"/>
</dbReference>
<keyword evidence="1 12" id="KW-0240">DNA-directed RNA polymerase</keyword>
<evidence type="ECO:0000256" key="8">
    <source>
        <dbReference type="ARBA" id="ARBA00022833"/>
    </source>
</evidence>
<keyword evidence="3 12" id="KW-0808">Transferase</keyword>
<dbReference type="GO" id="GO:0006269">
    <property type="term" value="P:DNA replication, synthesis of primer"/>
    <property type="evidence" value="ECO:0007669"/>
    <property type="project" value="UniProtKB-UniRule"/>
</dbReference>
<dbReference type="InterPro" id="IPR050219">
    <property type="entry name" value="DnaG_primase"/>
</dbReference>
<dbReference type="CDD" id="cd03364">
    <property type="entry name" value="TOPRIM_DnaG_primases"/>
    <property type="match status" value="1"/>
</dbReference>
<evidence type="ECO:0000256" key="4">
    <source>
        <dbReference type="ARBA" id="ARBA00022695"/>
    </source>
</evidence>
<keyword evidence="5 12" id="KW-0235">DNA replication</keyword>
<comment type="subunit">
    <text evidence="12">Monomer. Interacts with DnaB.</text>
</comment>
<feature type="domain" description="Toprim" evidence="16">
    <location>
        <begin position="301"/>
        <end position="383"/>
    </location>
</feature>
<dbReference type="SUPFAM" id="SSF57783">
    <property type="entry name" value="Zinc beta-ribbon"/>
    <property type="match status" value="1"/>
</dbReference>
<evidence type="ECO:0000256" key="12">
    <source>
        <dbReference type="HAMAP-Rule" id="MF_00974"/>
    </source>
</evidence>
<dbReference type="InterPro" id="IPR037068">
    <property type="entry name" value="DNA_primase_core_N_sf"/>
</dbReference>
<dbReference type="Gene3D" id="1.10.860.10">
    <property type="entry name" value="DNAb Helicase, Chain A"/>
    <property type="match status" value="1"/>
</dbReference>
<dbReference type="PANTHER" id="PTHR30313:SF2">
    <property type="entry name" value="DNA PRIMASE"/>
    <property type="match status" value="1"/>
</dbReference>
<keyword evidence="6 12" id="KW-0479">Metal-binding</keyword>
<keyword evidence="9" id="KW-0460">Magnesium</keyword>
<dbReference type="InterPro" id="IPR013264">
    <property type="entry name" value="DNAG_N"/>
</dbReference>
<dbReference type="Pfam" id="PF01807">
    <property type="entry name" value="Zn_ribbon_DnaG"/>
    <property type="match status" value="1"/>
</dbReference>
<dbReference type="InterPro" id="IPR019475">
    <property type="entry name" value="DNA_primase_DnaB-bd"/>
</dbReference>
<evidence type="ECO:0000256" key="14">
    <source>
        <dbReference type="PIRSR" id="PIRSR002811-1"/>
    </source>
</evidence>
<keyword evidence="4 12" id="KW-0548">Nucleotidyltransferase</keyword>
<comment type="function">
    <text evidence="12 13">RNA polymerase that catalyzes the synthesis of short RNA molecules used as primers for DNA polymerase during DNA replication.</text>
</comment>
<evidence type="ECO:0000256" key="15">
    <source>
        <dbReference type="SAM" id="Phobius"/>
    </source>
</evidence>
<dbReference type="InterPro" id="IPR030846">
    <property type="entry name" value="DnaG_bac"/>
</dbReference>
<dbReference type="Pfam" id="PF13155">
    <property type="entry name" value="Toprim_2"/>
    <property type="match status" value="1"/>
</dbReference>
<keyword evidence="7 12" id="KW-0863">Zinc-finger</keyword>
<evidence type="ECO:0000256" key="9">
    <source>
        <dbReference type="ARBA" id="ARBA00022842"/>
    </source>
</evidence>
<dbReference type="SMART" id="SM00400">
    <property type="entry name" value="ZnF_CHCC"/>
    <property type="match status" value="1"/>
</dbReference>
<dbReference type="SMART" id="SM00493">
    <property type="entry name" value="TOPRIM"/>
    <property type="match status" value="1"/>
</dbReference>
<dbReference type="InterPro" id="IPR016136">
    <property type="entry name" value="DNA_helicase_N/primase_C"/>
</dbReference>
<proteinExistence type="inferred from homology"/>